<accession>A0A8S5RH78</accession>
<protein>
    <submittedName>
        <fullName evidence="1">Uncharacterized protein</fullName>
    </submittedName>
</protein>
<name>A0A8S5RH78_9VIRU</name>
<dbReference type="EMBL" id="BK059105">
    <property type="protein sequence ID" value="DAE30742.1"/>
    <property type="molecule type" value="Genomic_DNA"/>
</dbReference>
<proteinExistence type="predicted"/>
<reference evidence="1" key="1">
    <citation type="journal article" date="2021" name="Proc. Natl. Acad. Sci. U.S.A.">
        <title>A Catalog of Tens of Thousands of Viruses from Human Metagenomes Reveals Hidden Associations with Chronic Diseases.</title>
        <authorList>
            <person name="Tisza M.J."/>
            <person name="Buck C.B."/>
        </authorList>
    </citation>
    <scope>NUCLEOTIDE SEQUENCE</scope>
    <source>
        <strain evidence="1">CtML55</strain>
    </source>
</reference>
<organism evidence="1">
    <name type="scientific">virus sp. ctML55</name>
    <dbReference type="NCBI Taxonomy" id="2827627"/>
    <lineage>
        <taxon>Viruses</taxon>
    </lineage>
</organism>
<evidence type="ECO:0000313" key="1">
    <source>
        <dbReference type="EMBL" id="DAE30742.1"/>
    </source>
</evidence>
<sequence length="95" mass="10313">MHKDSVPTLEIGKVTNVSVPVPKYGNPGMYNQEMIVDITADINGTSANFQKLPAMGDIADFGNNIVVSCNKEAMNSEVSSMKQRSLDIINSIETH</sequence>